<dbReference type="EMBL" id="VGLS01000745">
    <property type="protein sequence ID" value="MBM3225977.1"/>
    <property type="molecule type" value="Genomic_DNA"/>
</dbReference>
<dbReference type="PANTHER" id="PTHR11063:SF8">
    <property type="entry name" value="DELTA-1-PYRROLINE-5-CARBOXYLATE SYNTHASE"/>
    <property type="match status" value="1"/>
</dbReference>
<dbReference type="Proteomes" id="UP000712673">
    <property type="component" value="Unassembled WGS sequence"/>
</dbReference>
<dbReference type="InterPro" id="IPR016162">
    <property type="entry name" value="Ald_DH_N"/>
</dbReference>
<dbReference type="InterPro" id="IPR015590">
    <property type="entry name" value="Aldehyde_DH_dom"/>
</dbReference>
<gene>
    <name evidence="3" type="ORF">FJZ47_19575</name>
</gene>
<proteinExistence type="predicted"/>
<dbReference type="Pfam" id="PF00171">
    <property type="entry name" value="Aldedh"/>
    <property type="match status" value="1"/>
</dbReference>
<dbReference type="Gene3D" id="3.40.309.10">
    <property type="entry name" value="Aldehyde Dehydrogenase, Chain A, domain 2"/>
    <property type="match status" value="1"/>
</dbReference>
<feature type="domain" description="Aldehyde dehydrogenase" evidence="2">
    <location>
        <begin position="47"/>
        <end position="338"/>
    </location>
</feature>
<dbReference type="Gene3D" id="3.40.605.10">
    <property type="entry name" value="Aldehyde Dehydrogenase, Chain A, domain 1"/>
    <property type="match status" value="1"/>
</dbReference>
<evidence type="ECO:0000313" key="4">
    <source>
        <dbReference type="Proteomes" id="UP000712673"/>
    </source>
</evidence>
<dbReference type="AlphaFoldDB" id="A0A937W3I2"/>
<reference evidence="3" key="1">
    <citation type="submission" date="2019-03" db="EMBL/GenBank/DDBJ databases">
        <title>Lake Tanganyika Metagenome-Assembled Genomes (MAGs).</title>
        <authorList>
            <person name="Tran P."/>
        </authorList>
    </citation>
    <scope>NUCLEOTIDE SEQUENCE</scope>
    <source>
        <strain evidence="3">K_DeepCast_65m_m2_066</strain>
    </source>
</reference>
<dbReference type="SUPFAM" id="SSF53720">
    <property type="entry name" value="ALDH-like"/>
    <property type="match status" value="1"/>
</dbReference>
<protein>
    <submittedName>
        <fullName evidence="3">Aldehyde dehydrogenase family protein</fullName>
    </submittedName>
</protein>
<dbReference type="InterPro" id="IPR016163">
    <property type="entry name" value="Ald_DH_C"/>
</dbReference>
<dbReference type="PANTHER" id="PTHR11063">
    <property type="entry name" value="GLUTAMATE SEMIALDEHYDE DEHYDROGENASE"/>
    <property type="match status" value="1"/>
</dbReference>
<evidence type="ECO:0000256" key="1">
    <source>
        <dbReference type="ARBA" id="ARBA00023002"/>
    </source>
</evidence>
<organism evidence="3 4">
    <name type="scientific">Tectimicrobiota bacterium</name>
    <dbReference type="NCBI Taxonomy" id="2528274"/>
    <lineage>
        <taxon>Bacteria</taxon>
        <taxon>Pseudomonadati</taxon>
        <taxon>Nitrospinota/Tectimicrobiota group</taxon>
        <taxon>Candidatus Tectimicrobiota</taxon>
    </lineage>
</organism>
<evidence type="ECO:0000259" key="2">
    <source>
        <dbReference type="Pfam" id="PF00171"/>
    </source>
</evidence>
<comment type="caution">
    <text evidence="3">The sequence shown here is derived from an EMBL/GenBank/DDBJ whole genome shotgun (WGS) entry which is preliminary data.</text>
</comment>
<sequence length="504" mass="54069">MTTTTAEVLTTLSPGMLLPYGGNKYTRVPDEVAAAFQSGDHLVVVQTDGVVLHIPQAEQALVAKAVTRAQEAFGALRLAHDTQIDHFYDCFAERLANDTVWSHIATANAHDVELAQARGRSTTRLIADARMRRRMIEALGQWRAMPTLRGQVLNTVVHPGWTVEQVADGLGVVAFIFEGRPNVFADATGVLRGGNTAVMRIGSDALGTARAMATHALQPALAEAGLPDGAVLLVDSASRAAGWALFSQRGIALAIARGSGEAVAQLGAVARQAGIPVSLHGTGGAWIIVDATADADYLRDIVFHSTDRKVCNTLNVVCLPQHRAAELAPAVIAGLEARGAKLGHAYKLHVTPQAQASVPAVLFHTTARMQRAEGLVEEALAALIAPDQLGHEWEWEGTPEVTLTVVRDTAEAVALFNTYSPRFVASLVSNDPTAHEHFFRTVEAPCVGNGFTRWLDGQFALQRPELGLTNWQEGRLFTRHSILTGDGVYTIRLRVTQTESGIHQ</sequence>
<dbReference type="GO" id="GO:0004350">
    <property type="term" value="F:glutamate-5-semialdehyde dehydrogenase activity"/>
    <property type="evidence" value="ECO:0007669"/>
    <property type="project" value="TreeGrafter"/>
</dbReference>
<name>A0A937W3I2_UNCTE</name>
<keyword evidence="1" id="KW-0560">Oxidoreductase</keyword>
<evidence type="ECO:0000313" key="3">
    <source>
        <dbReference type="EMBL" id="MBM3225977.1"/>
    </source>
</evidence>
<dbReference type="InterPro" id="IPR016161">
    <property type="entry name" value="Ald_DH/histidinol_DH"/>
</dbReference>
<accession>A0A937W3I2</accession>